<evidence type="ECO:0000256" key="2">
    <source>
        <dbReference type="ARBA" id="ARBA00005969"/>
    </source>
</evidence>
<dbReference type="SMART" id="SM00320">
    <property type="entry name" value="WD40"/>
    <property type="match status" value="6"/>
</dbReference>
<evidence type="ECO:0000256" key="3">
    <source>
        <dbReference type="ARBA" id="ARBA00022574"/>
    </source>
</evidence>
<evidence type="ECO:0000313" key="10">
    <source>
        <dbReference type="EMBL" id="VDN50088.1"/>
    </source>
</evidence>
<dbReference type="PROSITE" id="PS00678">
    <property type="entry name" value="WD_REPEATS_1"/>
    <property type="match status" value="2"/>
</dbReference>
<evidence type="ECO:0000259" key="9">
    <source>
        <dbReference type="Pfam" id="PF03920"/>
    </source>
</evidence>
<dbReference type="InterPro" id="IPR009146">
    <property type="entry name" value="Groucho_enhance"/>
</dbReference>
<feature type="compositionally biased region" description="Polar residues" evidence="8">
    <location>
        <begin position="216"/>
        <end position="228"/>
    </location>
</feature>
<dbReference type="PROSITE" id="PS50294">
    <property type="entry name" value="WD_REPEATS_REGION"/>
    <property type="match status" value="1"/>
</dbReference>
<dbReference type="GO" id="GO:0005667">
    <property type="term" value="C:transcription regulator complex"/>
    <property type="evidence" value="ECO:0007669"/>
    <property type="project" value="TreeGrafter"/>
</dbReference>
<evidence type="ECO:0000313" key="11">
    <source>
        <dbReference type="Proteomes" id="UP000038040"/>
    </source>
</evidence>
<feature type="repeat" description="WD" evidence="6">
    <location>
        <begin position="415"/>
        <end position="456"/>
    </location>
</feature>
<keyword evidence="12" id="KW-1185">Reference proteome</keyword>
<keyword evidence="5" id="KW-0539">Nucleus</keyword>
<reference evidence="13" key="1">
    <citation type="submission" date="2017-02" db="UniProtKB">
        <authorList>
            <consortium name="WormBaseParasite"/>
        </authorList>
    </citation>
    <scope>IDENTIFICATION</scope>
</reference>
<dbReference type="GO" id="GO:0090090">
    <property type="term" value="P:negative regulation of canonical Wnt signaling pathway"/>
    <property type="evidence" value="ECO:0007669"/>
    <property type="project" value="TreeGrafter"/>
</dbReference>
<dbReference type="Pfam" id="PF03920">
    <property type="entry name" value="TLE_N"/>
    <property type="match status" value="1"/>
</dbReference>
<feature type="domain" description="Groucho/TLE N-terminal Q-rich" evidence="9">
    <location>
        <begin position="2"/>
        <end position="111"/>
    </location>
</feature>
<evidence type="ECO:0000256" key="1">
    <source>
        <dbReference type="ARBA" id="ARBA00004123"/>
    </source>
</evidence>
<feature type="compositionally biased region" description="Acidic residues" evidence="8">
    <location>
        <begin position="183"/>
        <end position="195"/>
    </location>
</feature>
<dbReference type="PANTHER" id="PTHR10814">
    <property type="entry name" value="TRANSDUCIN-LIKE ENHANCER PROTEIN"/>
    <property type="match status" value="1"/>
</dbReference>
<dbReference type="EMBL" id="UYYG01000001">
    <property type="protein sequence ID" value="VDN50088.1"/>
    <property type="molecule type" value="Genomic_DNA"/>
</dbReference>
<evidence type="ECO:0000256" key="5">
    <source>
        <dbReference type="ARBA" id="ARBA00023242"/>
    </source>
</evidence>
<dbReference type="AlphaFoldDB" id="A0A0N4U783"/>
<feature type="coiled-coil region" evidence="7">
    <location>
        <begin position="7"/>
        <end position="41"/>
    </location>
</feature>
<dbReference type="STRING" id="318479.A0A0N4U783"/>
<evidence type="ECO:0000256" key="7">
    <source>
        <dbReference type="SAM" id="Coils"/>
    </source>
</evidence>
<keyword evidence="3 6" id="KW-0853">WD repeat</keyword>
<dbReference type="FunFam" id="2.130.10.10:FF:001072">
    <property type="entry name" value="Transcription factor unc-37"/>
    <property type="match status" value="1"/>
</dbReference>
<dbReference type="Proteomes" id="UP000038040">
    <property type="component" value="Unplaced"/>
</dbReference>
<feature type="repeat" description="WD" evidence="6">
    <location>
        <begin position="539"/>
        <end position="580"/>
    </location>
</feature>
<accession>A0A0N4U783</accession>
<organism evidence="11 13">
    <name type="scientific">Dracunculus medinensis</name>
    <name type="common">Guinea worm</name>
    <dbReference type="NCBI Taxonomy" id="318479"/>
    <lineage>
        <taxon>Eukaryota</taxon>
        <taxon>Metazoa</taxon>
        <taxon>Ecdysozoa</taxon>
        <taxon>Nematoda</taxon>
        <taxon>Chromadorea</taxon>
        <taxon>Rhabditida</taxon>
        <taxon>Spirurina</taxon>
        <taxon>Dracunculoidea</taxon>
        <taxon>Dracunculidae</taxon>
        <taxon>Dracunculus</taxon>
    </lineage>
</organism>
<proteinExistence type="inferred from homology"/>
<comment type="similarity">
    <text evidence="2">Belongs to the WD repeat Groucho/TLE family.</text>
</comment>
<feature type="compositionally biased region" description="Basic and acidic residues" evidence="8">
    <location>
        <begin position="150"/>
        <end position="160"/>
    </location>
</feature>
<gene>
    <name evidence="10" type="ORF">DME_LOCUS61</name>
</gene>
<dbReference type="Proteomes" id="UP000274756">
    <property type="component" value="Unassembled WGS sequence"/>
</dbReference>
<dbReference type="InterPro" id="IPR001680">
    <property type="entry name" value="WD40_rpt"/>
</dbReference>
<dbReference type="InterPro" id="IPR005617">
    <property type="entry name" value="Groucho/TLE_N"/>
</dbReference>
<evidence type="ECO:0000313" key="13">
    <source>
        <dbReference type="WBParaSite" id="DME_0000283201-mRNA-1"/>
    </source>
</evidence>
<dbReference type="InterPro" id="IPR036322">
    <property type="entry name" value="WD40_repeat_dom_sf"/>
</dbReference>
<protein>
    <submittedName>
        <fullName evidence="13">TLE_N domain-containing protein</fullName>
    </submittedName>
</protein>
<dbReference type="InterPro" id="IPR015943">
    <property type="entry name" value="WD40/YVTN_repeat-like_dom_sf"/>
</dbReference>
<keyword evidence="7" id="KW-0175">Coiled coil</keyword>
<dbReference type="Pfam" id="PF00400">
    <property type="entry name" value="WD40"/>
    <property type="match status" value="5"/>
</dbReference>
<dbReference type="GO" id="GO:0003714">
    <property type="term" value="F:transcription corepressor activity"/>
    <property type="evidence" value="ECO:0007669"/>
    <property type="project" value="TreeGrafter"/>
</dbReference>
<sequence>MTLLDHLERIKEEYNYLQNQIQQQRVEIEKLSQEKETMQRHYMMYYEMSYGLNVEMHKQTEIAKRYNAILSQIIPLLPAEHQQSALNAMERARSLSIAELQAIGGQVHAQQQLAMLPGMAMGAPIGLAAQAPFHPSMAAVAAVAAAGMAKPDEKNDERNSSRTSRPRSSTPEPSSKRAKMESEDGDGDLEIDVQNDDPSNASASNGVNLKKDGRESAQSASSGDSTPNKARMANALAPADMNAVASSLLVNPALASFAGRSGLPTILDPHTQARFMAGMGQATASMPNGKPSYAFKTTESGQLQPVNFPHDALMGPGIPRIARKVHDLQHGEVVCAVTISQQNRNVYTGGKGCVKIWDISRTDSSKTVISTLECLKDNYIRSCKLFNDGSTLIVGGEAPTITIWDLATEKIKVELDSEAQACYALAVSPDNKLCFSCSADGKIIIWDLDSKKMITCLPGHQDGASCVDLSSDSLRLWSGGLDNTVRSWDLRERVQLQQHDFASQIFSLGCCPTDDWVAVGMENSNVEVLHVNKQDRYSLHMHESCVLSLKFAHSGKWFISTGKDNVLNAWRTPYGASLLTAKESSSVLSCDISSDDKYIVTGSGEKKATVYEVGY</sequence>
<dbReference type="SUPFAM" id="SSF50978">
    <property type="entry name" value="WD40 repeat-like"/>
    <property type="match status" value="1"/>
</dbReference>
<reference evidence="10 12" key="2">
    <citation type="submission" date="2018-11" db="EMBL/GenBank/DDBJ databases">
        <authorList>
            <consortium name="Pathogen Informatics"/>
        </authorList>
    </citation>
    <scope>NUCLEOTIDE SEQUENCE [LARGE SCALE GENOMIC DNA]</scope>
</reference>
<comment type="subcellular location">
    <subcellularLocation>
        <location evidence="1">Nucleus</location>
    </subcellularLocation>
</comment>
<feature type="region of interest" description="Disordered" evidence="8">
    <location>
        <begin position="149"/>
        <end position="230"/>
    </location>
</feature>
<dbReference type="Gene3D" id="2.130.10.10">
    <property type="entry name" value="YVTN repeat-like/Quinoprotein amine dehydrogenase"/>
    <property type="match status" value="1"/>
</dbReference>
<dbReference type="OrthoDB" id="2624652at2759"/>
<evidence type="ECO:0000256" key="4">
    <source>
        <dbReference type="ARBA" id="ARBA00022737"/>
    </source>
</evidence>
<evidence type="ECO:0000256" key="6">
    <source>
        <dbReference type="PROSITE-ProRule" id="PRU00221"/>
    </source>
</evidence>
<keyword evidence="4" id="KW-0677">Repeat</keyword>
<dbReference type="GO" id="GO:0005634">
    <property type="term" value="C:nucleus"/>
    <property type="evidence" value="ECO:0007669"/>
    <property type="project" value="UniProtKB-SubCell"/>
</dbReference>
<evidence type="ECO:0000313" key="12">
    <source>
        <dbReference type="Proteomes" id="UP000274756"/>
    </source>
</evidence>
<dbReference type="PANTHER" id="PTHR10814:SF21">
    <property type="entry name" value="PROTEIN GROUCHO"/>
    <property type="match status" value="1"/>
</dbReference>
<dbReference type="InterPro" id="IPR019775">
    <property type="entry name" value="WD40_repeat_CS"/>
</dbReference>
<name>A0A0N4U783_DRAME</name>
<dbReference type="WBParaSite" id="DME_0000283201-mRNA-1">
    <property type="protein sequence ID" value="DME_0000283201-mRNA-1"/>
    <property type="gene ID" value="DME_0000283201"/>
</dbReference>
<feature type="compositionally biased region" description="Polar residues" evidence="8">
    <location>
        <begin position="196"/>
        <end position="207"/>
    </location>
</feature>
<dbReference type="PROSITE" id="PS50082">
    <property type="entry name" value="WD_REPEATS_2"/>
    <property type="match status" value="3"/>
</dbReference>
<evidence type="ECO:0000256" key="8">
    <source>
        <dbReference type="SAM" id="MobiDB-lite"/>
    </source>
</evidence>
<feature type="compositionally biased region" description="Low complexity" evidence="8">
    <location>
        <begin position="161"/>
        <end position="173"/>
    </location>
</feature>
<feature type="repeat" description="WD" evidence="6">
    <location>
        <begin position="457"/>
        <end position="498"/>
    </location>
</feature>
<dbReference type="CDD" id="cd00200">
    <property type="entry name" value="WD40"/>
    <property type="match status" value="1"/>
</dbReference>
<dbReference type="PRINTS" id="PR01850">
    <property type="entry name" value="GROUCHOFAMLY"/>
</dbReference>